<organism evidence="1 2">
    <name type="scientific">Artomyces pyxidatus</name>
    <dbReference type="NCBI Taxonomy" id="48021"/>
    <lineage>
        <taxon>Eukaryota</taxon>
        <taxon>Fungi</taxon>
        <taxon>Dikarya</taxon>
        <taxon>Basidiomycota</taxon>
        <taxon>Agaricomycotina</taxon>
        <taxon>Agaricomycetes</taxon>
        <taxon>Russulales</taxon>
        <taxon>Auriscalpiaceae</taxon>
        <taxon>Artomyces</taxon>
    </lineage>
</organism>
<accession>A0ACB8SLB1</accession>
<reference evidence="1" key="1">
    <citation type="submission" date="2021-03" db="EMBL/GenBank/DDBJ databases">
        <authorList>
            <consortium name="DOE Joint Genome Institute"/>
            <person name="Ahrendt S."/>
            <person name="Looney B.P."/>
            <person name="Miyauchi S."/>
            <person name="Morin E."/>
            <person name="Drula E."/>
            <person name="Courty P.E."/>
            <person name="Chicoki N."/>
            <person name="Fauchery L."/>
            <person name="Kohler A."/>
            <person name="Kuo A."/>
            <person name="Labutti K."/>
            <person name="Pangilinan J."/>
            <person name="Lipzen A."/>
            <person name="Riley R."/>
            <person name="Andreopoulos W."/>
            <person name="He G."/>
            <person name="Johnson J."/>
            <person name="Barry K.W."/>
            <person name="Grigoriev I.V."/>
            <person name="Nagy L."/>
            <person name="Hibbett D."/>
            <person name="Henrissat B."/>
            <person name="Matheny P.B."/>
            <person name="Labbe J."/>
            <person name="Martin F."/>
        </authorList>
    </citation>
    <scope>NUCLEOTIDE SEQUENCE</scope>
    <source>
        <strain evidence="1">HHB10654</strain>
    </source>
</reference>
<reference evidence="1" key="2">
    <citation type="journal article" date="2022" name="New Phytol.">
        <title>Evolutionary transition to the ectomycorrhizal habit in the genomes of a hyperdiverse lineage of mushroom-forming fungi.</title>
        <authorList>
            <person name="Looney B."/>
            <person name="Miyauchi S."/>
            <person name="Morin E."/>
            <person name="Drula E."/>
            <person name="Courty P.E."/>
            <person name="Kohler A."/>
            <person name="Kuo A."/>
            <person name="LaButti K."/>
            <person name="Pangilinan J."/>
            <person name="Lipzen A."/>
            <person name="Riley R."/>
            <person name="Andreopoulos W."/>
            <person name="He G."/>
            <person name="Johnson J."/>
            <person name="Nolan M."/>
            <person name="Tritt A."/>
            <person name="Barry K.W."/>
            <person name="Grigoriev I.V."/>
            <person name="Nagy L.G."/>
            <person name="Hibbett D."/>
            <person name="Henrissat B."/>
            <person name="Matheny P.B."/>
            <person name="Labbe J."/>
            <person name="Martin F.M."/>
        </authorList>
    </citation>
    <scope>NUCLEOTIDE SEQUENCE</scope>
    <source>
        <strain evidence="1">HHB10654</strain>
    </source>
</reference>
<protein>
    <submittedName>
        <fullName evidence="1">Uncharacterized protein</fullName>
    </submittedName>
</protein>
<evidence type="ECO:0000313" key="2">
    <source>
        <dbReference type="Proteomes" id="UP000814140"/>
    </source>
</evidence>
<name>A0ACB8SLB1_9AGAM</name>
<comment type="caution">
    <text evidence="1">The sequence shown here is derived from an EMBL/GenBank/DDBJ whole genome shotgun (WGS) entry which is preliminary data.</text>
</comment>
<evidence type="ECO:0000313" key="1">
    <source>
        <dbReference type="EMBL" id="KAI0056730.1"/>
    </source>
</evidence>
<gene>
    <name evidence="1" type="ORF">BV25DRAFT_1831938</name>
</gene>
<sequence>MQFQTTALLAFFAALQLALLGHAVPLPGPEGGLIAREGEYPLVLWWCSESLGLSHIYRRVLAPHRRALALGHRCSR</sequence>
<dbReference type="Proteomes" id="UP000814140">
    <property type="component" value="Unassembled WGS sequence"/>
</dbReference>
<proteinExistence type="predicted"/>
<dbReference type="EMBL" id="MU277259">
    <property type="protein sequence ID" value="KAI0056730.1"/>
    <property type="molecule type" value="Genomic_DNA"/>
</dbReference>
<keyword evidence="2" id="KW-1185">Reference proteome</keyword>